<reference evidence="1" key="1">
    <citation type="journal article" date="2020" name="BMC Genomics">
        <title>Correction to: Identification and distribution of gene clusters required for synthesis of sphingolipid metabolism inhibitors in diverse species of the filamentous fungus Fusarium.</title>
        <authorList>
            <person name="Kim H.S."/>
            <person name="Lohmar J.M."/>
            <person name="Busman M."/>
            <person name="Brown D.W."/>
            <person name="Naumann T.A."/>
            <person name="Divon H.H."/>
            <person name="Lysoe E."/>
            <person name="Uhlig S."/>
            <person name="Proctor R.H."/>
        </authorList>
    </citation>
    <scope>NUCLEOTIDE SEQUENCE</scope>
    <source>
        <strain evidence="1">NRRL 20472</strain>
    </source>
</reference>
<evidence type="ECO:0000313" key="2">
    <source>
        <dbReference type="Proteomes" id="UP000622797"/>
    </source>
</evidence>
<gene>
    <name evidence="1" type="ORF">FSARC_1023</name>
</gene>
<dbReference type="OrthoDB" id="5340558at2759"/>
<protein>
    <submittedName>
        <fullName evidence="1">Uncharacterized protein</fullName>
    </submittedName>
</protein>
<evidence type="ECO:0000313" key="1">
    <source>
        <dbReference type="EMBL" id="KAF4972456.1"/>
    </source>
</evidence>
<proteinExistence type="predicted"/>
<reference evidence="1" key="2">
    <citation type="submission" date="2020-05" db="EMBL/GenBank/DDBJ databases">
        <authorList>
            <person name="Kim H.-S."/>
            <person name="Proctor R.H."/>
            <person name="Brown D.W."/>
        </authorList>
    </citation>
    <scope>NUCLEOTIDE SEQUENCE</scope>
    <source>
        <strain evidence="1">NRRL 20472</strain>
    </source>
</reference>
<dbReference type="AlphaFoldDB" id="A0A8H4U9R3"/>
<organism evidence="1 2">
    <name type="scientific">Fusarium sarcochroum</name>
    <dbReference type="NCBI Taxonomy" id="1208366"/>
    <lineage>
        <taxon>Eukaryota</taxon>
        <taxon>Fungi</taxon>
        <taxon>Dikarya</taxon>
        <taxon>Ascomycota</taxon>
        <taxon>Pezizomycotina</taxon>
        <taxon>Sordariomycetes</taxon>
        <taxon>Hypocreomycetidae</taxon>
        <taxon>Hypocreales</taxon>
        <taxon>Nectriaceae</taxon>
        <taxon>Fusarium</taxon>
        <taxon>Fusarium lateritium species complex</taxon>
    </lineage>
</organism>
<dbReference type="Proteomes" id="UP000622797">
    <property type="component" value="Unassembled WGS sequence"/>
</dbReference>
<name>A0A8H4U9R3_9HYPO</name>
<dbReference type="EMBL" id="JABEXW010000057">
    <property type="protein sequence ID" value="KAF4972456.1"/>
    <property type="molecule type" value="Genomic_DNA"/>
</dbReference>
<keyword evidence="2" id="KW-1185">Reference proteome</keyword>
<accession>A0A8H4U9R3</accession>
<comment type="caution">
    <text evidence="1">The sequence shown here is derived from an EMBL/GenBank/DDBJ whole genome shotgun (WGS) entry which is preliminary data.</text>
</comment>
<sequence>MSSLNHLDRLSDELLLNILRHALTQETPLWVDQCLQLPRHQYPRSKTGWDSLPSGIVPEVGSWSYGIADVDEYLTTAVEPSQDVHRHDWLIVNSTCHRIRRLGKEVFFRTRSFVVSLAMHEKLQSCQSWLGLSTEAQSYAWKLHRAETFVSLTAKKTRENSGFSDLDDLVEKDPSGWRRWCALSVEDQALAFSTIRHVVFSDTYRISASRMVRLLKLLSGFHKVQQCTVLIGYRPLEGYIADYELHVGDKESEDAACRTAAELKELFKNVGMDRNIELGFGLVKDGGWQGWEVHQDRLENTLYPLLRFKARTLKQESIFCGHIV</sequence>